<dbReference type="AlphaFoldDB" id="A0A3N0Y700"/>
<proteinExistence type="predicted"/>
<feature type="coiled-coil region" evidence="1">
    <location>
        <begin position="201"/>
        <end position="232"/>
    </location>
</feature>
<evidence type="ECO:0000256" key="1">
    <source>
        <dbReference type="SAM" id="Coils"/>
    </source>
</evidence>
<dbReference type="OrthoDB" id="8960550at2759"/>
<name>A0A3N0Y700_ANAGA</name>
<dbReference type="EMBL" id="RJVU01051426">
    <property type="protein sequence ID" value="ROL41894.1"/>
    <property type="molecule type" value="Genomic_DNA"/>
</dbReference>
<keyword evidence="1" id="KW-0175">Coiled coil</keyword>
<dbReference type="Proteomes" id="UP000281406">
    <property type="component" value="Unassembled WGS sequence"/>
</dbReference>
<evidence type="ECO:0000313" key="3">
    <source>
        <dbReference type="Proteomes" id="UP000281406"/>
    </source>
</evidence>
<sequence>MIEVQAPMLAVSGPDRPMVVFRPWTMAEMNESMAHLPSPEDASDKFAEELCMFCREFSPTMHKLKWLMAMKLGPLNWYRVKGLLHREDCRREHHEWDHRDNADYREAVLELANAVKAAFPVRVEATKLNDCLQEKGESVRAYYYRLYELFNRHSGMPEPNVRGADPSLWECHLSSWFTRGLRDDIMRGMKAGLVSWKDTRLADLLTYAMHVEEQLEEAKEAEAKRAAEAEKQIFTKDRLAAAKREKARAKSDKELQLALFTNDSCLGSCPTDC</sequence>
<comment type="caution">
    <text evidence="2">The sequence shown here is derived from an EMBL/GenBank/DDBJ whole genome shotgun (WGS) entry which is preliminary data.</text>
</comment>
<evidence type="ECO:0000313" key="2">
    <source>
        <dbReference type="EMBL" id="ROL41894.1"/>
    </source>
</evidence>
<protein>
    <submittedName>
        <fullName evidence="2">Uncharacterized protein</fullName>
    </submittedName>
</protein>
<reference evidence="2 3" key="1">
    <citation type="submission" date="2018-10" db="EMBL/GenBank/DDBJ databases">
        <title>Genome assembly for a Yunnan-Guizhou Plateau 3E fish, Anabarilius grahami (Regan), and its evolutionary and genetic applications.</title>
        <authorList>
            <person name="Jiang W."/>
        </authorList>
    </citation>
    <scope>NUCLEOTIDE SEQUENCE [LARGE SCALE GENOMIC DNA]</scope>
    <source>
        <strain evidence="2">AG-KIZ</strain>
        <tissue evidence="2">Muscle</tissue>
    </source>
</reference>
<organism evidence="2 3">
    <name type="scientific">Anabarilius grahami</name>
    <name type="common">Kanglang fish</name>
    <name type="synonym">Barilius grahami</name>
    <dbReference type="NCBI Taxonomy" id="495550"/>
    <lineage>
        <taxon>Eukaryota</taxon>
        <taxon>Metazoa</taxon>
        <taxon>Chordata</taxon>
        <taxon>Craniata</taxon>
        <taxon>Vertebrata</taxon>
        <taxon>Euteleostomi</taxon>
        <taxon>Actinopterygii</taxon>
        <taxon>Neopterygii</taxon>
        <taxon>Teleostei</taxon>
        <taxon>Ostariophysi</taxon>
        <taxon>Cypriniformes</taxon>
        <taxon>Xenocyprididae</taxon>
        <taxon>Xenocypridinae</taxon>
        <taxon>Xenocypridinae incertae sedis</taxon>
        <taxon>Anabarilius</taxon>
    </lineage>
</organism>
<keyword evidence="3" id="KW-1185">Reference proteome</keyword>
<accession>A0A3N0Y700</accession>
<gene>
    <name evidence="2" type="ORF">DPX16_3522</name>
</gene>